<dbReference type="NCBIfam" id="TIGR00938">
    <property type="entry name" value="thrB_alt"/>
    <property type="match status" value="1"/>
</dbReference>
<dbReference type="InterPro" id="IPR005280">
    <property type="entry name" value="Homoserine_kinase_II"/>
</dbReference>
<name>A0A4Q1KJ61_9SPHN</name>
<keyword evidence="4 8" id="KW-0547">Nucleotide-binding</keyword>
<dbReference type="Gene3D" id="3.90.1200.10">
    <property type="match status" value="1"/>
</dbReference>
<evidence type="ECO:0000256" key="6">
    <source>
        <dbReference type="ARBA" id="ARBA00022840"/>
    </source>
</evidence>
<evidence type="ECO:0000256" key="8">
    <source>
        <dbReference type="HAMAP-Rule" id="MF_00301"/>
    </source>
</evidence>
<evidence type="ECO:0000313" key="12">
    <source>
        <dbReference type="Proteomes" id="UP000290958"/>
    </source>
</evidence>
<dbReference type="AlphaFoldDB" id="A0A4Q1KJ61"/>
<proteinExistence type="inferred from homology"/>
<keyword evidence="1 8" id="KW-0028">Amino-acid biosynthesis</keyword>
<dbReference type="UniPathway" id="UPA00050">
    <property type="reaction ID" value="UER00064"/>
</dbReference>
<dbReference type="EMBL" id="SBKP01000005">
    <property type="protein sequence ID" value="RXR29189.1"/>
    <property type="molecule type" value="Genomic_DNA"/>
</dbReference>
<comment type="caution">
    <text evidence="11">The sequence shown here is derived from an EMBL/GenBank/DDBJ whole genome shotgun (WGS) entry which is preliminary data.</text>
</comment>
<evidence type="ECO:0000256" key="2">
    <source>
        <dbReference type="ARBA" id="ARBA00022679"/>
    </source>
</evidence>
<comment type="catalytic activity">
    <reaction evidence="8">
        <text>L-homoserine + ATP = O-phospho-L-homoserine + ADP + H(+)</text>
        <dbReference type="Rhea" id="RHEA:13985"/>
        <dbReference type="ChEBI" id="CHEBI:15378"/>
        <dbReference type="ChEBI" id="CHEBI:30616"/>
        <dbReference type="ChEBI" id="CHEBI:57476"/>
        <dbReference type="ChEBI" id="CHEBI:57590"/>
        <dbReference type="ChEBI" id="CHEBI:456216"/>
        <dbReference type="EC" id="2.7.1.39"/>
    </reaction>
</comment>
<keyword evidence="5 8" id="KW-0418">Kinase</keyword>
<dbReference type="InterPro" id="IPR050249">
    <property type="entry name" value="Pseudomonas-type_ThrB"/>
</dbReference>
<comment type="similarity">
    <text evidence="7 8">Belongs to the pseudomonas-type ThrB family.</text>
</comment>
<keyword evidence="12" id="KW-1185">Reference proteome</keyword>
<organism evidence="11 12">
    <name type="scientific">Sphingobium fluviale</name>
    <dbReference type="NCBI Taxonomy" id="2506423"/>
    <lineage>
        <taxon>Bacteria</taxon>
        <taxon>Pseudomonadati</taxon>
        <taxon>Pseudomonadota</taxon>
        <taxon>Alphaproteobacteria</taxon>
        <taxon>Sphingomonadales</taxon>
        <taxon>Sphingomonadaceae</taxon>
        <taxon>Sphingobium</taxon>
    </lineage>
</organism>
<evidence type="ECO:0000256" key="4">
    <source>
        <dbReference type="ARBA" id="ARBA00022741"/>
    </source>
</evidence>
<dbReference type="Gene3D" id="3.30.200.20">
    <property type="entry name" value="Phosphorylase Kinase, domain 1"/>
    <property type="match status" value="1"/>
</dbReference>
<dbReference type="CDD" id="cd05153">
    <property type="entry name" value="HomoserineK_II"/>
    <property type="match status" value="1"/>
</dbReference>
<dbReference type="RefSeq" id="WP_129403834.1">
    <property type="nucleotide sequence ID" value="NZ_SBKP01000005.1"/>
</dbReference>
<dbReference type="GO" id="GO:0004413">
    <property type="term" value="F:homoserine kinase activity"/>
    <property type="evidence" value="ECO:0007669"/>
    <property type="project" value="UniProtKB-UniRule"/>
</dbReference>
<dbReference type="NCBIfam" id="NF003558">
    <property type="entry name" value="PRK05231.1"/>
    <property type="match status" value="1"/>
</dbReference>
<gene>
    <name evidence="8 11" type="primary">thrB</name>
    <name evidence="11" type="ORF">EQG66_06760</name>
</gene>
<accession>A0A4Q1KJ61</accession>
<dbReference type="InterPro" id="IPR011009">
    <property type="entry name" value="Kinase-like_dom_sf"/>
</dbReference>
<comment type="pathway">
    <text evidence="8">Amino-acid biosynthesis; L-threonine biosynthesis; L-threonine from L-aspartate: step 4/5.</text>
</comment>
<protein>
    <recommendedName>
        <fullName evidence="8 9">Homoserine kinase</fullName>
        <shortName evidence="8">HK</shortName>
        <shortName evidence="8">HSK</shortName>
        <ecNumber evidence="8 9">2.7.1.39</ecNumber>
    </recommendedName>
</protein>
<dbReference type="PANTHER" id="PTHR21064">
    <property type="entry name" value="AMINOGLYCOSIDE PHOSPHOTRANSFERASE DOMAIN-CONTAINING PROTEIN-RELATED"/>
    <property type="match status" value="1"/>
</dbReference>
<dbReference type="SUPFAM" id="SSF56112">
    <property type="entry name" value="Protein kinase-like (PK-like)"/>
    <property type="match status" value="1"/>
</dbReference>
<evidence type="ECO:0000256" key="9">
    <source>
        <dbReference type="NCBIfam" id="TIGR00938"/>
    </source>
</evidence>
<dbReference type="GO" id="GO:0005524">
    <property type="term" value="F:ATP binding"/>
    <property type="evidence" value="ECO:0007669"/>
    <property type="project" value="UniProtKB-KW"/>
</dbReference>
<evidence type="ECO:0000259" key="10">
    <source>
        <dbReference type="Pfam" id="PF01636"/>
    </source>
</evidence>
<dbReference type="Pfam" id="PF01636">
    <property type="entry name" value="APH"/>
    <property type="match status" value="1"/>
</dbReference>
<keyword evidence="3 8" id="KW-0791">Threonine biosynthesis</keyword>
<dbReference type="GO" id="GO:0009088">
    <property type="term" value="P:threonine biosynthetic process"/>
    <property type="evidence" value="ECO:0007669"/>
    <property type="project" value="UniProtKB-UniRule"/>
</dbReference>
<keyword evidence="2 8" id="KW-0808">Transferase</keyword>
<dbReference type="PANTHER" id="PTHR21064:SF6">
    <property type="entry name" value="AMINOGLYCOSIDE PHOSPHOTRANSFERASE DOMAIN-CONTAINING PROTEIN"/>
    <property type="match status" value="1"/>
</dbReference>
<dbReference type="EC" id="2.7.1.39" evidence="8 9"/>
<reference evidence="12" key="1">
    <citation type="submission" date="2019-01" db="EMBL/GenBank/DDBJ databases">
        <title>Cytophagaceae bacterium strain CAR-16.</title>
        <authorList>
            <person name="Chen W.-M."/>
        </authorList>
    </citation>
    <scope>NUCLEOTIDE SEQUENCE [LARGE SCALE GENOMIC DNA]</scope>
    <source>
        <strain evidence="12">CHR27</strain>
    </source>
</reference>
<dbReference type="HAMAP" id="MF_00301">
    <property type="entry name" value="Homoser_kinase_2"/>
    <property type="match status" value="1"/>
</dbReference>
<evidence type="ECO:0000256" key="1">
    <source>
        <dbReference type="ARBA" id="ARBA00022605"/>
    </source>
</evidence>
<sequence>MAVYTHVPSEEMAAFLTRYDTGELVSAKGIAEGVENSNYMLETRRANGASERFILTLYEKRVDEADLPFFMDLLDHLGANGCKVPRFIADREGQKLQQLAGRPACLIEFLSGISVTEPTPAQCLAAGRAMGELHRASEGFAQERRNALDLPGWHDLADKCGTHLDDIAPGLAARVTQELAFLDAHWPNALERGVIHADLFPDNVLMSGDAVTGLIDFYFSCTDIRAYDLAIMHGAWCFAADGGAYHAARGASLVRGYTVAHGLSQAERAAFPILCRGAALRFLLTRAYDWINTPADALVTRKDPLAYLRRLDFYAQANPADLLGA</sequence>
<dbReference type="Proteomes" id="UP000290958">
    <property type="component" value="Unassembled WGS sequence"/>
</dbReference>
<evidence type="ECO:0000256" key="3">
    <source>
        <dbReference type="ARBA" id="ARBA00022697"/>
    </source>
</evidence>
<dbReference type="OrthoDB" id="9777460at2"/>
<keyword evidence="6 8" id="KW-0067">ATP-binding</keyword>
<evidence type="ECO:0000256" key="5">
    <source>
        <dbReference type="ARBA" id="ARBA00022777"/>
    </source>
</evidence>
<evidence type="ECO:0000256" key="7">
    <source>
        <dbReference type="ARBA" id="ARBA00038240"/>
    </source>
</evidence>
<dbReference type="InterPro" id="IPR002575">
    <property type="entry name" value="Aminoglycoside_PTrfase"/>
</dbReference>
<feature type="domain" description="Aminoglycoside phosphotransferase" evidence="10">
    <location>
        <begin position="27"/>
        <end position="259"/>
    </location>
</feature>
<evidence type="ECO:0000313" key="11">
    <source>
        <dbReference type="EMBL" id="RXR29189.1"/>
    </source>
</evidence>